<accession>A0A146JCC3</accession>
<reference evidence="6" key="1">
    <citation type="journal article" date="2016" name="Microbes Environ.">
        <title>In Situ Gene Expression Responsible for Sulfide Oxidation and CO2 Fixation of an Uncultured Large Sausage-Shaped Aquificae Bacterium in a Sulfidic Hot Spring.</title>
        <authorList>
            <person name="Tamazawa S."/>
            <person name="Yamamoto K."/>
            <person name="Takasaki K."/>
            <person name="Mitani Y."/>
            <person name="Hanada S."/>
            <person name="Kamagata Y."/>
            <person name="Tamaki H."/>
        </authorList>
    </citation>
    <scope>NUCLEOTIDE SEQUENCE</scope>
</reference>
<dbReference type="PRINTS" id="PR00690">
    <property type="entry name" value="ADHESNFAMILY"/>
</dbReference>
<dbReference type="GO" id="GO:0007155">
    <property type="term" value="P:cell adhesion"/>
    <property type="evidence" value="ECO:0007669"/>
    <property type="project" value="InterPro"/>
</dbReference>
<dbReference type="SUPFAM" id="SSF53807">
    <property type="entry name" value="Helical backbone' metal receptor"/>
    <property type="match status" value="1"/>
</dbReference>
<protein>
    <submittedName>
        <fullName evidence="6">Putative adhesion protein</fullName>
    </submittedName>
</protein>
<evidence type="ECO:0000256" key="2">
    <source>
        <dbReference type="ARBA" id="ARBA00022448"/>
    </source>
</evidence>
<feature type="signal peptide" evidence="5">
    <location>
        <begin position="1"/>
        <end position="20"/>
    </location>
</feature>
<dbReference type="PRINTS" id="PR00691">
    <property type="entry name" value="ADHESINB"/>
</dbReference>
<dbReference type="InterPro" id="IPR006129">
    <property type="entry name" value="AdhesinB"/>
</dbReference>
<keyword evidence="3 5" id="KW-0732">Signal</keyword>
<evidence type="ECO:0000256" key="5">
    <source>
        <dbReference type="SAM" id="SignalP"/>
    </source>
</evidence>
<sequence length="115" mass="12707">MKRIIFFVFTFLMLTNSAKAQLKIVTTYPYIADITKQIVKDKAKVDFLASGNLDPHFVVPKPSLSVKLRDADLLIINGASLEVGWLPPLLNQANNGKIQPSSSGFLDLSQICKTD</sequence>
<comment type="similarity">
    <text evidence="1 4">Belongs to the bacterial solute-binding protein 9 family.</text>
</comment>
<dbReference type="InterPro" id="IPR050492">
    <property type="entry name" value="Bact_metal-bind_prot9"/>
</dbReference>
<proteinExistence type="inferred from homology"/>
<evidence type="ECO:0000313" key="6">
    <source>
        <dbReference type="EMBL" id="BAU79853.1"/>
    </source>
</evidence>
<dbReference type="Pfam" id="PF01297">
    <property type="entry name" value="ZnuA"/>
    <property type="match status" value="1"/>
</dbReference>
<dbReference type="InterPro" id="IPR006128">
    <property type="entry name" value="Lipoprotein_PsaA-like"/>
</dbReference>
<name>A0A146JCC3_9AQUI</name>
<feature type="chain" id="PRO_5007526495" evidence="5">
    <location>
        <begin position="21"/>
        <end position="115"/>
    </location>
</feature>
<evidence type="ECO:0000256" key="3">
    <source>
        <dbReference type="ARBA" id="ARBA00022729"/>
    </source>
</evidence>
<dbReference type="GO" id="GO:0046872">
    <property type="term" value="F:metal ion binding"/>
    <property type="evidence" value="ECO:0007669"/>
    <property type="project" value="InterPro"/>
</dbReference>
<dbReference type="GO" id="GO:0030001">
    <property type="term" value="P:metal ion transport"/>
    <property type="evidence" value="ECO:0007669"/>
    <property type="project" value="InterPro"/>
</dbReference>
<organism evidence="6">
    <name type="scientific">uncultured Aquificaceae bacterium</name>
    <dbReference type="NCBI Taxonomy" id="374108"/>
    <lineage>
        <taxon>Bacteria</taxon>
        <taxon>Pseudomonadati</taxon>
        <taxon>Aquificota</taxon>
        <taxon>Aquificia</taxon>
        <taxon>Aquificales</taxon>
        <taxon>Aquificaceae</taxon>
        <taxon>environmental samples</taxon>
    </lineage>
</organism>
<dbReference type="PANTHER" id="PTHR42953:SF2">
    <property type="entry name" value="ADHESION PROTEIN"/>
    <property type="match status" value="1"/>
</dbReference>
<evidence type="ECO:0000256" key="4">
    <source>
        <dbReference type="RuleBase" id="RU003512"/>
    </source>
</evidence>
<evidence type="ECO:0000256" key="1">
    <source>
        <dbReference type="ARBA" id="ARBA00011028"/>
    </source>
</evidence>
<dbReference type="EMBL" id="LC145196">
    <property type="protein sequence ID" value="BAU79853.1"/>
    <property type="molecule type" value="Genomic_DNA"/>
</dbReference>
<dbReference type="Gene3D" id="3.40.50.1980">
    <property type="entry name" value="Nitrogenase molybdenum iron protein domain"/>
    <property type="match status" value="1"/>
</dbReference>
<dbReference type="InterPro" id="IPR006127">
    <property type="entry name" value="ZnuA-like"/>
</dbReference>
<dbReference type="AlphaFoldDB" id="A0A146JCC3"/>
<dbReference type="PANTHER" id="PTHR42953">
    <property type="entry name" value="HIGH-AFFINITY ZINC UPTAKE SYSTEM PROTEIN ZNUA-RELATED"/>
    <property type="match status" value="1"/>
</dbReference>
<keyword evidence="2 4" id="KW-0813">Transport</keyword>